<feature type="domain" description="Polymerase/histidinol phosphatase N-terminal" evidence="1">
    <location>
        <begin position="4"/>
        <end position="72"/>
    </location>
</feature>
<dbReference type="GO" id="GO:0042578">
    <property type="term" value="F:phosphoric ester hydrolase activity"/>
    <property type="evidence" value="ECO:0007669"/>
    <property type="project" value="TreeGrafter"/>
</dbReference>
<dbReference type="GO" id="GO:0008270">
    <property type="term" value="F:zinc ion binding"/>
    <property type="evidence" value="ECO:0007669"/>
    <property type="project" value="TreeGrafter"/>
</dbReference>
<dbReference type="Proteomes" id="UP001144256">
    <property type="component" value="Unassembled WGS sequence"/>
</dbReference>
<evidence type="ECO:0000313" key="3">
    <source>
        <dbReference type="Proteomes" id="UP001144256"/>
    </source>
</evidence>
<proteinExistence type="predicted"/>
<evidence type="ECO:0000313" key="2">
    <source>
        <dbReference type="EMBL" id="GKX28557.1"/>
    </source>
</evidence>
<protein>
    <submittedName>
        <fullName evidence="2">PHP domain-containing protein</fullName>
    </submittedName>
</protein>
<dbReference type="PANTHER" id="PTHR36928">
    <property type="entry name" value="PHOSPHATASE YCDX-RELATED"/>
    <property type="match status" value="1"/>
</dbReference>
<dbReference type="InterPro" id="IPR004013">
    <property type="entry name" value="PHP_dom"/>
</dbReference>
<comment type="caution">
    <text evidence="2">The sequence shown here is derived from an EMBL/GenBank/DDBJ whole genome shotgun (WGS) entry which is preliminary data.</text>
</comment>
<dbReference type="InterPro" id="IPR003141">
    <property type="entry name" value="Pol/His_phosphatase_N"/>
</dbReference>
<dbReference type="EMBL" id="BRLB01000001">
    <property type="protein sequence ID" value="GKX28557.1"/>
    <property type="molecule type" value="Genomic_DNA"/>
</dbReference>
<dbReference type="GO" id="GO:0005829">
    <property type="term" value="C:cytosol"/>
    <property type="evidence" value="ECO:0007669"/>
    <property type="project" value="TreeGrafter"/>
</dbReference>
<dbReference type="PANTHER" id="PTHR36928:SF1">
    <property type="entry name" value="PHOSPHATASE YCDX-RELATED"/>
    <property type="match status" value="1"/>
</dbReference>
<accession>A0A9W5Y866</accession>
<organism evidence="2 3">
    <name type="scientific">Vallitalea longa</name>
    <dbReference type="NCBI Taxonomy" id="2936439"/>
    <lineage>
        <taxon>Bacteria</taxon>
        <taxon>Bacillati</taxon>
        <taxon>Bacillota</taxon>
        <taxon>Clostridia</taxon>
        <taxon>Lachnospirales</taxon>
        <taxon>Vallitaleaceae</taxon>
        <taxon>Vallitalea</taxon>
    </lineage>
</organism>
<dbReference type="AlphaFoldDB" id="A0A9W5Y866"/>
<gene>
    <name evidence="2" type="ORF">SH1V18_10370</name>
</gene>
<sequence length="245" mass="28574">MDIVDLHTHTIFSDGDTSVDEILEVAKGLGYKIGISDHVFCSKMTTMKAIEEYLDRLTEYNVYKGIEANIGDYTKWSDRVLGKLDYVISSIHTYNDNIDERTWLSAYFGYRAGHRKDYVQQYDSSDNKYILEGILDTVKKTFQKTRVDILGHCTVLPFYEQLLEDNYIESWEEELLTLCEKYKVAIEISGLWKEPNQNFIKHALDKDILFSFGSDCHRKSEICNLKYPLQIIKKLNISEDKIFTI</sequence>
<name>A0A9W5Y866_9FIRM</name>
<keyword evidence="3" id="KW-1185">Reference proteome</keyword>
<reference evidence="2" key="1">
    <citation type="submission" date="2022-06" db="EMBL/GenBank/DDBJ databases">
        <title>Vallitalea longa sp. nov., an anaerobic bacterium isolated from marine sediment.</title>
        <authorList>
            <person name="Hirano S."/>
            <person name="Terahara T."/>
            <person name="Mori K."/>
            <person name="Hamada M."/>
            <person name="Matsumoto R."/>
            <person name="Kobayashi T."/>
        </authorList>
    </citation>
    <scope>NUCLEOTIDE SEQUENCE</scope>
    <source>
        <strain evidence="2">SH18-1</strain>
    </source>
</reference>
<dbReference type="SMART" id="SM00481">
    <property type="entry name" value="POLIIIAc"/>
    <property type="match status" value="1"/>
</dbReference>
<dbReference type="InterPro" id="IPR050243">
    <property type="entry name" value="PHP_phosphatase"/>
</dbReference>
<dbReference type="SUPFAM" id="SSF89550">
    <property type="entry name" value="PHP domain-like"/>
    <property type="match status" value="1"/>
</dbReference>
<dbReference type="Pfam" id="PF02811">
    <property type="entry name" value="PHP"/>
    <property type="match status" value="1"/>
</dbReference>
<dbReference type="RefSeq" id="WP_281812949.1">
    <property type="nucleotide sequence ID" value="NZ_BRLB01000001.1"/>
</dbReference>
<dbReference type="InterPro" id="IPR016195">
    <property type="entry name" value="Pol/histidinol_Pase-like"/>
</dbReference>
<evidence type="ECO:0000259" key="1">
    <source>
        <dbReference type="SMART" id="SM00481"/>
    </source>
</evidence>
<dbReference type="Gene3D" id="3.20.20.140">
    <property type="entry name" value="Metal-dependent hydrolases"/>
    <property type="match status" value="1"/>
</dbReference>